<dbReference type="InterPro" id="IPR036465">
    <property type="entry name" value="vWFA_dom_sf"/>
</dbReference>
<dbReference type="AlphaFoldDB" id="A0A366KFB2"/>
<dbReference type="OrthoDB" id="9814325at2"/>
<reference evidence="4 5" key="1">
    <citation type="submission" date="2017-10" db="EMBL/GenBank/DDBJ databases">
        <title>Bifidobacterium xylocopum sp. nov. and Bifidobacterium aemilianum sp. nov., from the carpenter bee (Xylocopa violacea) digestive tract.</title>
        <authorList>
            <person name="Alberoni D."/>
            <person name="Baffoni L."/>
            <person name="Di Gioia D."/>
            <person name="Gaggia F."/>
            <person name="Biavati B."/>
        </authorList>
    </citation>
    <scope>NUCLEOTIDE SEQUENCE [LARGE SCALE GENOMIC DNA]</scope>
    <source>
        <strain evidence="4 5">XV2</strain>
    </source>
</reference>
<dbReference type="Gene3D" id="3.40.50.410">
    <property type="entry name" value="von Willebrand factor, type A domain"/>
    <property type="match status" value="1"/>
</dbReference>
<dbReference type="Proteomes" id="UP000252345">
    <property type="component" value="Unassembled WGS sequence"/>
</dbReference>
<keyword evidence="2" id="KW-0472">Membrane</keyword>
<feature type="transmembrane region" description="Helical" evidence="2">
    <location>
        <begin position="12"/>
        <end position="32"/>
    </location>
</feature>
<dbReference type="SMART" id="SM00327">
    <property type="entry name" value="VWA"/>
    <property type="match status" value="1"/>
</dbReference>
<protein>
    <recommendedName>
        <fullName evidence="3">VWFA domain-containing protein</fullName>
    </recommendedName>
</protein>
<organism evidence="4 5">
    <name type="scientific">Bifidobacterium xylocopae</name>
    <dbReference type="NCBI Taxonomy" id="2493119"/>
    <lineage>
        <taxon>Bacteria</taxon>
        <taxon>Bacillati</taxon>
        <taxon>Actinomycetota</taxon>
        <taxon>Actinomycetes</taxon>
        <taxon>Bifidobacteriales</taxon>
        <taxon>Bifidobacteriaceae</taxon>
        <taxon>Bifidobacterium</taxon>
    </lineage>
</organism>
<feature type="compositionally biased region" description="Basic and acidic residues" evidence="1">
    <location>
        <begin position="239"/>
        <end position="252"/>
    </location>
</feature>
<evidence type="ECO:0000313" key="4">
    <source>
        <dbReference type="EMBL" id="RBP99942.1"/>
    </source>
</evidence>
<dbReference type="RefSeq" id="WP_113852604.1">
    <property type="nucleotide sequence ID" value="NZ_PDCH01000001.1"/>
</dbReference>
<feature type="transmembrane region" description="Helical" evidence="2">
    <location>
        <begin position="316"/>
        <end position="333"/>
    </location>
</feature>
<dbReference type="EMBL" id="PDCH01000001">
    <property type="protein sequence ID" value="RBP99942.1"/>
    <property type="molecule type" value="Genomic_DNA"/>
</dbReference>
<evidence type="ECO:0000256" key="1">
    <source>
        <dbReference type="SAM" id="MobiDB-lite"/>
    </source>
</evidence>
<name>A0A366KFB2_9BIFI</name>
<evidence type="ECO:0000259" key="3">
    <source>
        <dbReference type="SMART" id="SM00327"/>
    </source>
</evidence>
<proteinExistence type="predicted"/>
<comment type="caution">
    <text evidence="4">The sequence shown here is derived from an EMBL/GenBank/DDBJ whole genome shotgun (WGS) entry which is preliminary data.</text>
</comment>
<sequence>MNGWTLHPSLGWIAGGLLAAVLLAAAVAGPIIHRRTDGVSDAGWSAVVRRSLMALVLALIVLTPSQVQTTTNQAVNTTDVYVAVDVTGSMAVRDAHYGSQEAISRLDAARKAVGEITAAYPDASFAAVRFGASGTLDLPLTPDGRAIDNWAANLTTEPTDLSSGSSLDAPIDPLILNLKETKDRHPGDRIVLYIISDGEQTSARNRRSFSALRAYLDDAYTLGVGSAKGGKVPVSSRTPGDRAQAKDQDWVKDPATGQPGVSKMDERQLKTMADELSGQYLPIDASHTVKDGPAVRSASRYRVQVTRSKRTRVTPFVWPLSLLLLALLVWEMTDWIRLSRRLL</sequence>
<gene>
    <name evidence="4" type="ORF">CRD59_00255</name>
</gene>
<accession>A0A366KFB2</accession>
<dbReference type="SUPFAM" id="SSF53300">
    <property type="entry name" value="vWA-like"/>
    <property type="match status" value="1"/>
</dbReference>
<feature type="region of interest" description="Disordered" evidence="1">
    <location>
        <begin position="226"/>
        <end position="262"/>
    </location>
</feature>
<keyword evidence="5" id="KW-1185">Reference proteome</keyword>
<dbReference type="InterPro" id="IPR002035">
    <property type="entry name" value="VWF_A"/>
</dbReference>
<dbReference type="CDD" id="cd00198">
    <property type="entry name" value="vWFA"/>
    <property type="match status" value="1"/>
</dbReference>
<feature type="domain" description="VWFA" evidence="3">
    <location>
        <begin position="77"/>
        <end position="252"/>
    </location>
</feature>
<evidence type="ECO:0000313" key="5">
    <source>
        <dbReference type="Proteomes" id="UP000252345"/>
    </source>
</evidence>
<evidence type="ECO:0000256" key="2">
    <source>
        <dbReference type="SAM" id="Phobius"/>
    </source>
</evidence>
<keyword evidence="2" id="KW-0812">Transmembrane</keyword>
<keyword evidence="2" id="KW-1133">Transmembrane helix</keyword>